<proteinExistence type="predicted"/>
<sequence length="169" mass="19043">MKYICLLFVLCLFSCKDTESEIQTLPADNAISELITKEDLASIKYADFIADPKVENMITGWAKYNELQSVILDIKAGNLSFFKDNKQIVSTLNFELKSTIPETLKTPLIIARVVAVETKVFKLESAVNLSNPEKEVVLESVKELLVAFSNLNLQMNKQVEKESQQIIKP</sequence>
<dbReference type="Proteomes" id="UP000323720">
    <property type="component" value="Unassembled WGS sequence"/>
</dbReference>
<gene>
    <name evidence="1" type="ORF">ES674_01970</name>
</gene>
<protein>
    <submittedName>
        <fullName evidence="1">Uncharacterized protein</fullName>
    </submittedName>
</protein>
<evidence type="ECO:0000313" key="2">
    <source>
        <dbReference type="Proteomes" id="UP000323720"/>
    </source>
</evidence>
<dbReference type="EMBL" id="VSKK01000001">
    <property type="protein sequence ID" value="TYB78569.1"/>
    <property type="molecule type" value="Genomic_DNA"/>
</dbReference>
<dbReference type="AlphaFoldDB" id="A0A5D0RBZ8"/>
<name>A0A5D0RBZ8_9FLAO</name>
<organism evidence="1 2">
    <name type="scientific">Bizionia myxarmorum</name>
    <dbReference type="NCBI Taxonomy" id="291186"/>
    <lineage>
        <taxon>Bacteria</taxon>
        <taxon>Pseudomonadati</taxon>
        <taxon>Bacteroidota</taxon>
        <taxon>Flavobacteriia</taxon>
        <taxon>Flavobacteriales</taxon>
        <taxon>Flavobacteriaceae</taxon>
        <taxon>Bizionia</taxon>
    </lineage>
</organism>
<dbReference type="OrthoDB" id="1443931at2"/>
<comment type="caution">
    <text evidence="1">The sequence shown here is derived from an EMBL/GenBank/DDBJ whole genome shotgun (WGS) entry which is preliminary data.</text>
</comment>
<keyword evidence="2" id="KW-1185">Reference proteome</keyword>
<accession>A0A5D0RBZ8</accession>
<dbReference type="RefSeq" id="WP_148402307.1">
    <property type="nucleotide sequence ID" value="NZ_VSKK01000001.1"/>
</dbReference>
<reference evidence="1 2" key="1">
    <citation type="submission" date="2019-08" db="EMBL/GenBank/DDBJ databases">
        <title>Genomes of Antarctic Bizionia species.</title>
        <authorList>
            <person name="Bowman J.P."/>
        </authorList>
    </citation>
    <scope>NUCLEOTIDE SEQUENCE [LARGE SCALE GENOMIC DNA]</scope>
    <source>
        <strain evidence="1 2">ADA-4</strain>
    </source>
</reference>
<evidence type="ECO:0000313" key="1">
    <source>
        <dbReference type="EMBL" id="TYB78569.1"/>
    </source>
</evidence>